<accession>A0A387HSJ2</accession>
<dbReference type="EMBL" id="CP032698">
    <property type="protein sequence ID" value="AYG85230.1"/>
    <property type="molecule type" value="Genomic_DNA"/>
</dbReference>
<evidence type="ECO:0000313" key="3">
    <source>
        <dbReference type="Proteomes" id="UP000271554"/>
    </source>
</evidence>
<feature type="compositionally biased region" description="Acidic residues" evidence="1">
    <location>
        <begin position="162"/>
        <end position="171"/>
    </location>
</feature>
<name>A0A387HSJ2_9ACTN</name>
<dbReference type="Proteomes" id="UP000271554">
    <property type="component" value="Chromosome"/>
</dbReference>
<protein>
    <submittedName>
        <fullName evidence="2">Uncharacterized protein</fullName>
    </submittedName>
</protein>
<dbReference type="KEGG" id="shun:DWB77_07447"/>
<reference evidence="2 3" key="1">
    <citation type="submission" date="2018-10" db="EMBL/GenBank/DDBJ databases">
        <title>Relationship between Morphology and Antimicrobial Activity in Streptomyces.</title>
        <authorList>
            <person name="Kang H.J."/>
            <person name="Kim S.B."/>
        </authorList>
    </citation>
    <scope>NUCLEOTIDE SEQUENCE [LARGE SCALE GENOMIC DNA]</scope>
    <source>
        <strain evidence="2 3">BH38</strain>
    </source>
</reference>
<keyword evidence="3" id="KW-1185">Reference proteome</keyword>
<sequence>MVLRFSGGTACTSCFRVGRIGSLPRGDGVGKSLCGRRVGEPGVLLRLGIGLAGTRCGSAGLGAVRGGLGSRLSCGTCRSVVARQGCVRTVVRLRGFGAREAVFGQAAPGGDNAVAMLAGGNKLADAAALKPVTMTRSGMLEHVHRAGDGEGVVSSSGRETLGQDEDTSDPH</sequence>
<evidence type="ECO:0000313" key="2">
    <source>
        <dbReference type="EMBL" id="AYG85230.1"/>
    </source>
</evidence>
<organism evidence="2 3">
    <name type="scientific">Streptomyces hundungensis</name>
    <dbReference type="NCBI Taxonomy" id="1077946"/>
    <lineage>
        <taxon>Bacteria</taxon>
        <taxon>Bacillati</taxon>
        <taxon>Actinomycetota</taxon>
        <taxon>Actinomycetes</taxon>
        <taxon>Kitasatosporales</taxon>
        <taxon>Streptomycetaceae</taxon>
        <taxon>Streptomyces</taxon>
    </lineage>
</organism>
<dbReference type="AlphaFoldDB" id="A0A387HSJ2"/>
<feature type="region of interest" description="Disordered" evidence="1">
    <location>
        <begin position="145"/>
        <end position="171"/>
    </location>
</feature>
<gene>
    <name evidence="2" type="ORF">DWB77_07447</name>
</gene>
<proteinExistence type="predicted"/>
<evidence type="ECO:0000256" key="1">
    <source>
        <dbReference type="SAM" id="MobiDB-lite"/>
    </source>
</evidence>